<feature type="region of interest" description="Disordered" evidence="1">
    <location>
        <begin position="439"/>
        <end position="462"/>
    </location>
</feature>
<dbReference type="OrthoDB" id="7765073at2759"/>
<protein>
    <recommendedName>
        <fullName evidence="2">DUF4780 domain-containing protein</fullName>
    </recommendedName>
</protein>
<dbReference type="Pfam" id="PF16012">
    <property type="entry name" value="DUF4780"/>
    <property type="match status" value="1"/>
</dbReference>
<feature type="domain" description="DUF4780" evidence="2">
    <location>
        <begin position="116"/>
        <end position="262"/>
    </location>
</feature>
<dbReference type="AlphaFoldDB" id="A0A9Q0MPI5"/>
<feature type="compositionally biased region" description="Basic and acidic residues" evidence="1">
    <location>
        <begin position="90"/>
        <end position="102"/>
    </location>
</feature>
<reference evidence="3" key="1">
    <citation type="submission" date="2022-07" db="EMBL/GenBank/DDBJ databases">
        <authorList>
            <person name="Trinca V."/>
            <person name="Uliana J.V.C."/>
            <person name="Torres T.T."/>
            <person name="Ward R.J."/>
            <person name="Monesi N."/>
        </authorList>
    </citation>
    <scope>NUCLEOTIDE SEQUENCE</scope>
    <source>
        <strain evidence="3">HSMRA1968</strain>
        <tissue evidence="3">Whole embryos</tissue>
    </source>
</reference>
<comment type="caution">
    <text evidence="3">The sequence shown here is derived from an EMBL/GenBank/DDBJ whole genome shotgun (WGS) entry which is preliminary data.</text>
</comment>
<evidence type="ECO:0000313" key="3">
    <source>
        <dbReference type="EMBL" id="KAJ6634574.1"/>
    </source>
</evidence>
<feature type="region of interest" description="Disordered" evidence="1">
    <location>
        <begin position="88"/>
        <end position="107"/>
    </location>
</feature>
<evidence type="ECO:0000259" key="2">
    <source>
        <dbReference type="Pfam" id="PF16012"/>
    </source>
</evidence>
<dbReference type="EMBL" id="WJQU01000004">
    <property type="protein sequence ID" value="KAJ6634574.1"/>
    <property type="molecule type" value="Genomic_DNA"/>
</dbReference>
<dbReference type="InterPro" id="IPR031961">
    <property type="entry name" value="DUF4780"/>
</dbReference>
<accession>A0A9Q0MPI5</accession>
<proteinExistence type="predicted"/>
<sequence>MRAYIAGQRIPKTDSKRVMPDYPLNSTQVDEYHLLESDQEELRIEPIEVDNNPNEEVLRLSVSEQDICDISNIAAGLAIRNTATQSTNKRTCEKTKENHDDMMSSDTRNQSEKFLVRIVPDIEEVHLFSESHGKLLHSSVMKELGKVKDPNIKFDFCDFERGRYKFVCPNESAKEWALKIVPTLTGLWKDPKIKTIDCGLVPKMNRASVIFPNPAPQVFDFFEDLDLKNENIDTNEWRVYTKKKIQGNKTIFFIGIDDKSEQIAARQVVGKKLPLTQEQIAARQVVGKKLPVFYGDVERFPAWIGTYELSTAMCGLTDAENLSRLKESLKGVVMEFVEHQLCYPDDVPIVIETLKMLYGKPEFIIEKIMTRITKQAAPQAEDLQSLVKFSMSVQNICGTIRAANLEEHLRSPGMMKQLVDKLPPSLQLQWAFHIQNLPVKRERNPENSNQKQSNHRKRDDSNEKEFINAQIENTSSASANSTSKGKQKCYVCKQASCHHVKDCKKFASLNIKDRLALVKQLELCIRCFGKHRFMSCRSKKTCGTGGCQKPHNPLLHETEDKVVKGESKEKKEDDNNAVNVNCSHQSISRKSYSGAISIAYDRYGATI</sequence>
<organism evidence="3 4">
    <name type="scientific">Pseudolycoriella hygida</name>
    <dbReference type="NCBI Taxonomy" id="35572"/>
    <lineage>
        <taxon>Eukaryota</taxon>
        <taxon>Metazoa</taxon>
        <taxon>Ecdysozoa</taxon>
        <taxon>Arthropoda</taxon>
        <taxon>Hexapoda</taxon>
        <taxon>Insecta</taxon>
        <taxon>Pterygota</taxon>
        <taxon>Neoptera</taxon>
        <taxon>Endopterygota</taxon>
        <taxon>Diptera</taxon>
        <taxon>Nematocera</taxon>
        <taxon>Sciaroidea</taxon>
        <taxon>Sciaridae</taxon>
        <taxon>Pseudolycoriella</taxon>
    </lineage>
</organism>
<dbReference type="Proteomes" id="UP001151699">
    <property type="component" value="Chromosome C"/>
</dbReference>
<evidence type="ECO:0000256" key="1">
    <source>
        <dbReference type="SAM" id="MobiDB-lite"/>
    </source>
</evidence>
<gene>
    <name evidence="3" type="ORF">Bhyg_13148</name>
</gene>
<keyword evidence="4" id="KW-1185">Reference proteome</keyword>
<evidence type="ECO:0000313" key="4">
    <source>
        <dbReference type="Proteomes" id="UP001151699"/>
    </source>
</evidence>
<dbReference type="PANTHER" id="PTHR47331:SF1">
    <property type="entry name" value="GAG-LIKE PROTEIN"/>
    <property type="match status" value="1"/>
</dbReference>
<name>A0A9Q0MPI5_9DIPT</name>
<dbReference type="PANTHER" id="PTHR47331">
    <property type="entry name" value="PHD-TYPE DOMAIN-CONTAINING PROTEIN"/>
    <property type="match status" value="1"/>
</dbReference>